<dbReference type="InterPro" id="IPR008313">
    <property type="entry name" value="GH125"/>
</dbReference>
<organism evidence="3 6">
    <name type="scientific">Cafeteria roenbergensis</name>
    <name type="common">Marine flagellate</name>
    <dbReference type="NCBI Taxonomy" id="33653"/>
    <lineage>
        <taxon>Eukaryota</taxon>
        <taxon>Sar</taxon>
        <taxon>Stramenopiles</taxon>
        <taxon>Bigyra</taxon>
        <taxon>Opalozoa</taxon>
        <taxon>Bicosoecida</taxon>
        <taxon>Cafeteriaceae</taxon>
        <taxon>Cafeteria</taxon>
    </lineage>
</organism>
<dbReference type="InterPro" id="IPR012341">
    <property type="entry name" value="6hp_glycosidase-like_sf"/>
</dbReference>
<dbReference type="Proteomes" id="UP000322899">
    <property type="component" value="Unassembled WGS sequence"/>
</dbReference>
<dbReference type="Proteomes" id="UP000323011">
    <property type="component" value="Unassembled WGS sequence"/>
</dbReference>
<gene>
    <name evidence="4" type="ORF">FNF27_06425</name>
    <name evidence="3" type="ORF">FNF29_03619</name>
</gene>
<sequence>MRAGVCVILAMGALATMPWAAADCNPPMRPPANQRKFASQAVDSIIASYQPKFKDAQLGQIFANALPNTLDTTVFEHTTSGELAPDTFIITGDITAMWLRDSANQVAPYMRFVSQDSGLFSLISGLVRRQARQVLVDPYANAHQLEGSPPSPHTDDSTSTPAFAGTRVGAMGPTIFERKFEIDTLANFLHLSASFFAAAGKDQPTFGAPVNAAGQTWADAAELVIDTLRTQQASSEEEGGNPPYLFQRTTSQPTDSLQFGRGAPAARTGMIKTGFRPSDDAHTLPFNIPGNAYVVVALREAAAVLSALGRADSAASALALADEVNAGILAFGVVNHPGANGTVLAYEVDGYGNSYFMDDANLPSLLGIPVYGWTNTTDPLYMRTRALLLSKANPYYFSGSVGQGTGGPHDGLDRIWPMSMVARASTALSDQEVLSVLEQLKGSTACTGLMHESINKNSAGSYTRPWFAWANSFFGGLILDLAETRPHLIFA</sequence>
<dbReference type="InterPro" id="IPR008928">
    <property type="entry name" value="6-hairpin_glycosidase_sf"/>
</dbReference>
<evidence type="ECO:0000313" key="3">
    <source>
        <dbReference type="EMBL" id="KAA0152730.1"/>
    </source>
</evidence>
<name>A0A5A8CKY6_CAFRO</name>
<accession>A0A5A8CKY6</accession>
<dbReference type="Gene3D" id="1.50.10.10">
    <property type="match status" value="1"/>
</dbReference>
<comment type="caution">
    <text evidence="3">The sequence shown here is derived from an EMBL/GenBank/DDBJ whole genome shotgun (WGS) entry which is preliminary data.</text>
</comment>
<dbReference type="AlphaFoldDB" id="A0A5A8CKY6"/>
<keyword evidence="6" id="KW-1185">Reference proteome</keyword>
<protein>
    <recommendedName>
        <fullName evidence="7">Glycoside hydrolase family 125 protein</fullName>
    </recommendedName>
</protein>
<dbReference type="PIRSF" id="PIRSF028846">
    <property type="entry name" value="UCP028846"/>
    <property type="match status" value="1"/>
</dbReference>
<feature type="signal peptide" evidence="2">
    <location>
        <begin position="1"/>
        <end position="22"/>
    </location>
</feature>
<evidence type="ECO:0000313" key="5">
    <source>
        <dbReference type="Proteomes" id="UP000322899"/>
    </source>
</evidence>
<dbReference type="SUPFAM" id="SSF48208">
    <property type="entry name" value="Six-hairpin glycosidases"/>
    <property type="match status" value="1"/>
</dbReference>
<dbReference type="EMBL" id="VLTN01000019">
    <property type="protein sequence ID" value="KAA0152730.1"/>
    <property type="molecule type" value="Genomic_DNA"/>
</dbReference>
<reference evidence="5 6" key="1">
    <citation type="submission" date="2019-07" db="EMBL/GenBank/DDBJ databases">
        <title>Genomes of Cafeteria roenbergensis.</title>
        <authorList>
            <person name="Fischer M.G."/>
            <person name="Hackl T."/>
            <person name="Roman M."/>
        </authorList>
    </citation>
    <scope>NUCLEOTIDE SEQUENCE [LARGE SCALE GENOMIC DNA]</scope>
    <source>
        <strain evidence="3 6">BVI</strain>
        <strain evidence="4 5">E4-10P</strain>
    </source>
</reference>
<dbReference type="OMA" id="WFAWCNS"/>
<dbReference type="SMART" id="SM01149">
    <property type="entry name" value="DUF1237"/>
    <property type="match status" value="1"/>
</dbReference>
<evidence type="ECO:0000256" key="2">
    <source>
        <dbReference type="SAM" id="SignalP"/>
    </source>
</evidence>
<evidence type="ECO:0000313" key="6">
    <source>
        <dbReference type="Proteomes" id="UP000323011"/>
    </source>
</evidence>
<dbReference type="GO" id="GO:0005975">
    <property type="term" value="P:carbohydrate metabolic process"/>
    <property type="evidence" value="ECO:0007669"/>
    <property type="project" value="InterPro"/>
</dbReference>
<evidence type="ECO:0000256" key="1">
    <source>
        <dbReference type="SAM" id="MobiDB-lite"/>
    </source>
</evidence>
<dbReference type="Pfam" id="PF06824">
    <property type="entry name" value="Glyco_hydro_125"/>
    <property type="match status" value="1"/>
</dbReference>
<evidence type="ECO:0000313" key="4">
    <source>
        <dbReference type="EMBL" id="KAA0170948.1"/>
    </source>
</evidence>
<dbReference type="OrthoDB" id="7771656at2759"/>
<evidence type="ECO:0008006" key="7">
    <source>
        <dbReference type="Google" id="ProtNLM"/>
    </source>
</evidence>
<feature type="region of interest" description="Disordered" evidence="1">
    <location>
        <begin position="142"/>
        <end position="163"/>
    </location>
</feature>
<dbReference type="EMBL" id="VLTO01000057">
    <property type="protein sequence ID" value="KAA0170948.1"/>
    <property type="molecule type" value="Genomic_DNA"/>
</dbReference>
<keyword evidence="2" id="KW-0732">Signal</keyword>
<dbReference type="PANTHER" id="PTHR31047:SF0">
    <property type="entry name" value="MEIOTICALLY UP-REGULATED GENE 157 PROTEIN"/>
    <property type="match status" value="1"/>
</dbReference>
<feature type="chain" id="PRO_5036136774" description="Glycoside hydrolase family 125 protein" evidence="2">
    <location>
        <begin position="23"/>
        <end position="491"/>
    </location>
</feature>
<proteinExistence type="predicted"/>
<dbReference type="PANTHER" id="PTHR31047">
    <property type="entry name" value="MEIOTICALLY UP-REGULATED GENE 157 PROTEIN"/>
    <property type="match status" value="1"/>
</dbReference>